<evidence type="ECO:0000256" key="1">
    <source>
        <dbReference type="SAM" id="MobiDB-lite"/>
    </source>
</evidence>
<feature type="compositionally biased region" description="Polar residues" evidence="1">
    <location>
        <begin position="152"/>
        <end position="165"/>
    </location>
</feature>
<dbReference type="PANTHER" id="PTHR35099">
    <property type="entry name" value="OS02G0182700 PROTEIN"/>
    <property type="match status" value="1"/>
</dbReference>
<evidence type="ECO:0000313" key="3">
    <source>
        <dbReference type="Proteomes" id="UP001058974"/>
    </source>
</evidence>
<organism evidence="2 3">
    <name type="scientific">Pisum sativum</name>
    <name type="common">Garden pea</name>
    <name type="synonym">Lathyrus oleraceus</name>
    <dbReference type="NCBI Taxonomy" id="3888"/>
    <lineage>
        <taxon>Eukaryota</taxon>
        <taxon>Viridiplantae</taxon>
        <taxon>Streptophyta</taxon>
        <taxon>Embryophyta</taxon>
        <taxon>Tracheophyta</taxon>
        <taxon>Spermatophyta</taxon>
        <taxon>Magnoliopsida</taxon>
        <taxon>eudicotyledons</taxon>
        <taxon>Gunneridae</taxon>
        <taxon>Pentapetalae</taxon>
        <taxon>rosids</taxon>
        <taxon>fabids</taxon>
        <taxon>Fabales</taxon>
        <taxon>Fabaceae</taxon>
        <taxon>Papilionoideae</taxon>
        <taxon>50 kb inversion clade</taxon>
        <taxon>NPAAA clade</taxon>
        <taxon>Hologalegina</taxon>
        <taxon>IRL clade</taxon>
        <taxon>Fabeae</taxon>
        <taxon>Lathyrus</taxon>
    </lineage>
</organism>
<gene>
    <name evidence="2" type="ORF">KIW84_051089</name>
</gene>
<feature type="non-terminal residue" evidence="2">
    <location>
        <position position="293"/>
    </location>
</feature>
<dbReference type="Gramene" id="Psat05G0108900-T1">
    <property type="protein sequence ID" value="KAI5403800.1"/>
    <property type="gene ID" value="KIW84_051089"/>
</dbReference>
<name>A0A9D4WL63_PEA</name>
<feature type="region of interest" description="Disordered" evidence="1">
    <location>
        <begin position="219"/>
        <end position="271"/>
    </location>
</feature>
<dbReference type="Proteomes" id="UP001058974">
    <property type="component" value="Chromosome 5"/>
</dbReference>
<protein>
    <submittedName>
        <fullName evidence="2">Uncharacterized protein</fullName>
    </submittedName>
</protein>
<comment type="caution">
    <text evidence="2">The sequence shown here is derived from an EMBL/GenBank/DDBJ whole genome shotgun (WGS) entry which is preliminary data.</text>
</comment>
<dbReference type="AlphaFoldDB" id="A0A9D4WL63"/>
<feature type="compositionally biased region" description="Polar residues" evidence="1">
    <location>
        <begin position="259"/>
        <end position="271"/>
    </location>
</feature>
<dbReference type="PANTHER" id="PTHR35099:SF2">
    <property type="entry name" value="OS02G0182700 PROTEIN"/>
    <property type="match status" value="1"/>
</dbReference>
<reference evidence="2 3" key="1">
    <citation type="journal article" date="2022" name="Nat. Genet.">
        <title>Improved pea reference genome and pan-genome highlight genomic features and evolutionary characteristics.</title>
        <authorList>
            <person name="Yang T."/>
            <person name="Liu R."/>
            <person name="Luo Y."/>
            <person name="Hu S."/>
            <person name="Wang D."/>
            <person name="Wang C."/>
            <person name="Pandey M.K."/>
            <person name="Ge S."/>
            <person name="Xu Q."/>
            <person name="Li N."/>
            <person name="Li G."/>
            <person name="Huang Y."/>
            <person name="Saxena R.K."/>
            <person name="Ji Y."/>
            <person name="Li M."/>
            <person name="Yan X."/>
            <person name="He Y."/>
            <person name="Liu Y."/>
            <person name="Wang X."/>
            <person name="Xiang C."/>
            <person name="Varshney R.K."/>
            <person name="Ding H."/>
            <person name="Gao S."/>
            <person name="Zong X."/>
        </authorList>
    </citation>
    <scope>NUCLEOTIDE SEQUENCE [LARGE SCALE GENOMIC DNA]</scope>
    <source>
        <strain evidence="2 3">cv. Zhongwan 6</strain>
    </source>
</reference>
<accession>A0A9D4WL63</accession>
<feature type="region of interest" description="Disordered" evidence="1">
    <location>
        <begin position="134"/>
        <end position="178"/>
    </location>
</feature>
<proteinExistence type="predicted"/>
<dbReference type="EMBL" id="JAMSHJ010000005">
    <property type="protein sequence ID" value="KAI5403800.1"/>
    <property type="molecule type" value="Genomic_DNA"/>
</dbReference>
<keyword evidence="3" id="KW-1185">Reference proteome</keyword>
<evidence type="ECO:0000313" key="2">
    <source>
        <dbReference type="EMBL" id="KAI5403800.1"/>
    </source>
</evidence>
<sequence>TYPLLYPLFVLFIFTQHNRHHYHFLSVTHSHNRFFFLLHDCYSPTPTQEMMVNDDWSRAAMKDDSILVEFLIQLKHGVITKSQPVPFTWGNKQPRSRSRLTASVSRCDRAFSTRCSPTTPLSWSGGASPSLTADGYEDSSRYQNHHAVRSKATATSGYTSNSASTKRGRKKKSFAELKEEESSLIKEKIYLEREIATKNANFEVMRTTNESLKRMKLGFGSKSHTKPSSTSVELRGTVAGQPHQRIVSSEIHDTRDNTHPQASESRSNRIESTVESFFMIPDLNMMPSDDGMS</sequence>